<comment type="caution">
    <text evidence="1">The sequence shown here is derived from an EMBL/GenBank/DDBJ whole genome shotgun (WGS) entry which is preliminary data.</text>
</comment>
<sequence length="614" mass="69380">MASIKIADISRPDSSNVEETTASITDVEHLSSYNWIEASSPTIAVPGSPHLWSPPKGAQKVAKDSGLIYIAQNAARHPESPLEPLFRALYIENPSFDMHSVDLVTDRNNIRKLLSFIDPKSSRNGLEPFTINVEVTKTTAIFCRAEADIFRIVRPHEFIGFGHEFEKAYTASQVDGSTGHHRIISYRFGGLKLVVRYETDGYVDTVSKVLTLGMEPENDNLSGMMKSLSLHPSKKPLYAASVDSKLMIKEEGKVVPIGSAIEIKTRVFHKLIDIEEVLPQLWASQTPNLVRAYHRHGLFERPEVEDVTREMKSWEEDHQEDLKKLAALIKRIISVVRENGGHAVIKYDDQSDKLVVWKTDGGKMLPDDLYSKFDGKNSGKTEPNTVIESGFPKATLKIGDVLYDIDISRIPYLSSFVRLQRRAQPKASEFIHNAIPLFDTALKGLELGYRHCFRSLTADISQYLTLCETYDFLMVDVLRGQSVDNIFDDLRACKKDYDLDYGRFQKGDKSTARDAAFQLLFLILRGKFGDETKDRVKVYNAVVFVVSHPATFKSRTKAVVRAAYEKRFVVTSKQRAILDGWCKSDTLERASDVDKTATEEELLESYSDYSSDYY</sequence>
<proteinExistence type="predicted"/>
<organism evidence="1 2">
    <name type="scientific">[Emmonsia] crescens</name>
    <dbReference type="NCBI Taxonomy" id="73230"/>
    <lineage>
        <taxon>Eukaryota</taxon>
        <taxon>Fungi</taxon>
        <taxon>Dikarya</taxon>
        <taxon>Ascomycota</taxon>
        <taxon>Pezizomycotina</taxon>
        <taxon>Eurotiomycetes</taxon>
        <taxon>Eurotiomycetidae</taxon>
        <taxon>Onygenales</taxon>
        <taxon>Ajellomycetaceae</taxon>
        <taxon>Emergomyces</taxon>
    </lineage>
</organism>
<dbReference type="EMBL" id="LCZI01000983">
    <property type="protein sequence ID" value="KKZ63437.1"/>
    <property type="molecule type" value="Genomic_DNA"/>
</dbReference>
<dbReference type="VEuPathDB" id="FungiDB:EMCG_02248"/>
<evidence type="ECO:0008006" key="3">
    <source>
        <dbReference type="Google" id="ProtNLM"/>
    </source>
</evidence>
<name>A0A0G2HYR3_9EURO</name>
<evidence type="ECO:0000313" key="1">
    <source>
        <dbReference type="EMBL" id="KKZ63437.1"/>
    </source>
</evidence>
<protein>
    <recommendedName>
        <fullName evidence="3">Geranylgeranyl pyrophosphate synthetase</fullName>
    </recommendedName>
</protein>
<dbReference type="AlphaFoldDB" id="A0A0G2HYR3"/>
<accession>A0A0G2HYR3</accession>
<dbReference type="OrthoDB" id="5393654at2759"/>
<dbReference type="PANTHER" id="PTHR35179">
    <property type="entry name" value="PROTEIN CBG02620"/>
    <property type="match status" value="1"/>
</dbReference>
<reference evidence="2" key="1">
    <citation type="journal article" date="2015" name="PLoS Genet.">
        <title>The dynamic genome and transcriptome of the human fungal pathogen Blastomyces and close relative Emmonsia.</title>
        <authorList>
            <person name="Munoz J.F."/>
            <person name="Gauthier G.M."/>
            <person name="Desjardins C.A."/>
            <person name="Gallo J.E."/>
            <person name="Holder J."/>
            <person name="Sullivan T.D."/>
            <person name="Marty A.J."/>
            <person name="Carmen J.C."/>
            <person name="Chen Z."/>
            <person name="Ding L."/>
            <person name="Gujja S."/>
            <person name="Magrini V."/>
            <person name="Misas E."/>
            <person name="Mitreva M."/>
            <person name="Priest M."/>
            <person name="Saif S."/>
            <person name="Whiston E.A."/>
            <person name="Young S."/>
            <person name="Zeng Q."/>
            <person name="Goldman W.E."/>
            <person name="Mardis E.R."/>
            <person name="Taylor J.W."/>
            <person name="McEwen J.G."/>
            <person name="Clay O.K."/>
            <person name="Klein B.S."/>
            <person name="Cuomo C.A."/>
        </authorList>
    </citation>
    <scope>NUCLEOTIDE SEQUENCE [LARGE SCALE GENOMIC DNA]</scope>
    <source>
        <strain evidence="2">UAMH 3008</strain>
    </source>
</reference>
<dbReference type="PANTHER" id="PTHR35179:SF2">
    <property type="entry name" value="START DOMAIN-CONTAINING PROTEIN"/>
    <property type="match status" value="1"/>
</dbReference>
<evidence type="ECO:0000313" key="2">
    <source>
        <dbReference type="Proteomes" id="UP000034164"/>
    </source>
</evidence>
<gene>
    <name evidence="1" type="ORF">EMCG_02248</name>
</gene>
<dbReference type="Proteomes" id="UP000034164">
    <property type="component" value="Unassembled WGS sequence"/>
</dbReference>